<organism evidence="3 5">
    <name type="scientific">Leuconostoc gasicomitatum</name>
    <dbReference type="NCBI Taxonomy" id="115778"/>
    <lineage>
        <taxon>Bacteria</taxon>
        <taxon>Bacillati</taxon>
        <taxon>Bacillota</taxon>
        <taxon>Bacilli</taxon>
        <taxon>Lactobacillales</taxon>
        <taxon>Lactobacillaceae</taxon>
        <taxon>Leuconostoc</taxon>
        <taxon>Leuconostoc gelidum group</taxon>
    </lineage>
</organism>
<keyword evidence="2" id="KW-0687">Ribonucleoprotein</keyword>
<dbReference type="AlphaFoldDB" id="A0A9Q3SZ88"/>
<evidence type="ECO:0000256" key="1">
    <source>
        <dbReference type="SAM" id="MobiDB-lite"/>
    </source>
</evidence>
<dbReference type="GeneID" id="34301582"/>
<reference evidence="2 4" key="1">
    <citation type="submission" date="2015-12" db="EMBL/GenBank/DDBJ databases">
        <authorList>
            <person name="Andreevskaya M."/>
        </authorList>
    </citation>
    <scope>NUCLEOTIDE SEQUENCE [LARGE SCALE GENOMIC DNA]</scope>
    <source>
        <strain evidence="2 4">C122c</strain>
    </source>
</reference>
<gene>
    <name evidence="2" type="ORF">C122C_0995</name>
    <name evidence="3" type="ORF">KIJ12_06590</name>
</gene>
<dbReference type="RefSeq" id="WP_013231811.1">
    <property type="nucleotide sequence ID" value="NZ_BPKT01000007.1"/>
</dbReference>
<dbReference type="InterPro" id="IPR003772">
    <property type="entry name" value="YceD"/>
</dbReference>
<feature type="region of interest" description="Disordered" evidence="1">
    <location>
        <begin position="153"/>
        <end position="181"/>
    </location>
</feature>
<proteinExistence type="predicted"/>
<dbReference type="EMBL" id="FBSY01000007">
    <property type="protein sequence ID" value="CUW11886.1"/>
    <property type="molecule type" value="Genomic_DNA"/>
</dbReference>
<dbReference type="OMA" id="KWTIYQL"/>
<dbReference type="Proteomes" id="UP000752647">
    <property type="component" value="Unassembled WGS sequence"/>
</dbReference>
<protein>
    <submittedName>
        <fullName evidence="2">COG1399 protein in cluster with ribosomal protein L32p, Firmicutes subfamily</fullName>
    </submittedName>
    <submittedName>
        <fullName evidence="3">DUF177 domain-containing protein</fullName>
    </submittedName>
</protein>
<evidence type="ECO:0000313" key="2">
    <source>
        <dbReference type="EMBL" id="CUW11886.1"/>
    </source>
</evidence>
<keyword evidence="2" id="KW-0689">Ribosomal protein</keyword>
<comment type="caution">
    <text evidence="3">The sequence shown here is derived from an EMBL/GenBank/DDBJ whole genome shotgun (WGS) entry which is preliminary data.</text>
</comment>
<sequence length="181" mass="21090">MKYNKNQLQKYRQNALTFDEKLNLEENAKKRFPTTVLALSLVQVKGYIRYYDNEDLSLHAEITGKITVPSSRSLLPVVRDINLIIDERYIEDEQRLKDFDETEAVFVLENDTLDVDEAILDNIIAELPLQILTTAEIADDKLPSGKDWHVVSEETFENEKKDDNNSNFDPRFAKLDDFFKE</sequence>
<name>A0A9Q3SZ88_9LACO</name>
<keyword evidence="4" id="KW-1185">Reference proteome</keyword>
<dbReference type="Proteomes" id="UP000199271">
    <property type="component" value="Unassembled WGS sequence"/>
</dbReference>
<dbReference type="EMBL" id="JAHBFI010000016">
    <property type="protein sequence ID" value="MBZ5962811.1"/>
    <property type="molecule type" value="Genomic_DNA"/>
</dbReference>
<reference evidence="3" key="2">
    <citation type="submission" date="2021-05" db="EMBL/GenBank/DDBJ databases">
        <title>Pangenome of Leuconostoc gelidum warrants species status for Leuconostoc gelidum subsp. gasicomitatum.</title>
        <authorList>
            <person name="Johansson P."/>
            <person name="Sade E."/>
            <person name="Hultman J."/>
            <person name="Auvinen P."/>
            <person name="Bjorkroth J."/>
        </authorList>
    </citation>
    <scope>NUCLEOTIDE SEQUENCE</scope>
    <source>
        <strain evidence="3">A.21.4</strain>
    </source>
</reference>
<feature type="compositionally biased region" description="Basic and acidic residues" evidence="1">
    <location>
        <begin position="153"/>
        <end position="164"/>
    </location>
</feature>
<evidence type="ECO:0000313" key="4">
    <source>
        <dbReference type="Proteomes" id="UP000199271"/>
    </source>
</evidence>
<evidence type="ECO:0000313" key="5">
    <source>
        <dbReference type="Proteomes" id="UP000752647"/>
    </source>
</evidence>
<evidence type="ECO:0000313" key="3">
    <source>
        <dbReference type="EMBL" id="MBZ5962811.1"/>
    </source>
</evidence>
<dbReference type="GO" id="GO:0005840">
    <property type="term" value="C:ribosome"/>
    <property type="evidence" value="ECO:0007669"/>
    <property type="project" value="UniProtKB-KW"/>
</dbReference>
<feature type="compositionally biased region" description="Basic and acidic residues" evidence="1">
    <location>
        <begin position="171"/>
        <end position="181"/>
    </location>
</feature>
<dbReference type="Pfam" id="PF02620">
    <property type="entry name" value="YceD"/>
    <property type="match status" value="1"/>
</dbReference>
<accession>A0A9Q3SZ88</accession>